<dbReference type="SMART" id="SM00387">
    <property type="entry name" value="HATPase_c"/>
    <property type="match status" value="1"/>
</dbReference>
<comment type="caution">
    <text evidence="7">The sequence shown here is derived from an EMBL/GenBank/DDBJ whole genome shotgun (WGS) entry which is preliminary data.</text>
</comment>
<dbReference type="PROSITE" id="PS50109">
    <property type="entry name" value="HIS_KIN"/>
    <property type="match status" value="1"/>
</dbReference>
<dbReference type="PRINTS" id="PR00344">
    <property type="entry name" value="BCTRLSENSOR"/>
</dbReference>
<dbReference type="SUPFAM" id="SSF55874">
    <property type="entry name" value="ATPase domain of HSP90 chaperone/DNA topoisomerase II/histidine kinase"/>
    <property type="match status" value="1"/>
</dbReference>
<dbReference type="GO" id="GO:0016301">
    <property type="term" value="F:kinase activity"/>
    <property type="evidence" value="ECO:0007669"/>
    <property type="project" value="UniProtKB-KW"/>
</dbReference>
<accession>A0ABW4NFQ8</accession>
<evidence type="ECO:0000313" key="8">
    <source>
        <dbReference type="Proteomes" id="UP001597283"/>
    </source>
</evidence>
<dbReference type="PANTHER" id="PTHR43711:SF1">
    <property type="entry name" value="HISTIDINE KINASE 1"/>
    <property type="match status" value="1"/>
</dbReference>
<evidence type="ECO:0000256" key="5">
    <source>
        <dbReference type="ARBA" id="ARBA00023012"/>
    </source>
</evidence>
<keyword evidence="3" id="KW-0808">Transferase</keyword>
<reference evidence="8" key="1">
    <citation type="journal article" date="2019" name="Int. J. Syst. Evol. Microbiol.">
        <title>The Global Catalogue of Microorganisms (GCM) 10K type strain sequencing project: providing services to taxonomists for standard genome sequencing and annotation.</title>
        <authorList>
            <consortium name="The Broad Institute Genomics Platform"/>
            <consortium name="The Broad Institute Genome Sequencing Center for Infectious Disease"/>
            <person name="Wu L."/>
            <person name="Ma J."/>
        </authorList>
    </citation>
    <scope>NUCLEOTIDE SEQUENCE [LARGE SCALE GENOMIC DNA]</scope>
    <source>
        <strain evidence="8">Q85</strain>
    </source>
</reference>
<evidence type="ECO:0000256" key="4">
    <source>
        <dbReference type="ARBA" id="ARBA00022777"/>
    </source>
</evidence>
<dbReference type="EC" id="2.7.13.3" evidence="2"/>
<keyword evidence="5" id="KW-0902">Two-component regulatory system</keyword>
<evidence type="ECO:0000256" key="1">
    <source>
        <dbReference type="ARBA" id="ARBA00000085"/>
    </source>
</evidence>
<dbReference type="Proteomes" id="UP001597283">
    <property type="component" value="Unassembled WGS sequence"/>
</dbReference>
<feature type="domain" description="Histidine kinase" evidence="6">
    <location>
        <begin position="238"/>
        <end position="453"/>
    </location>
</feature>
<dbReference type="InterPro" id="IPR003594">
    <property type="entry name" value="HATPase_dom"/>
</dbReference>
<name>A0ABW4NFQ8_9SPHN</name>
<comment type="catalytic activity">
    <reaction evidence="1">
        <text>ATP + protein L-histidine = ADP + protein N-phospho-L-histidine.</text>
        <dbReference type="EC" id="2.7.13.3"/>
    </reaction>
</comment>
<keyword evidence="4 7" id="KW-0418">Kinase</keyword>
<dbReference type="InterPro" id="IPR004358">
    <property type="entry name" value="Sig_transdc_His_kin-like_C"/>
</dbReference>
<dbReference type="InterPro" id="IPR050736">
    <property type="entry name" value="Sensor_HK_Regulatory"/>
</dbReference>
<sequence length="453" mass="47631">MNAVDPLLHPIVARCDADGRLVHADPRFLDLVAQAGGAVGGDVALPEIAALVRLSRRLGIAIARTVVVADGDDDLDLSIRVEPDASGVTLTVGGWQARPAWRPANERASFQTVEADWQWESDATLRLTHVTPDAGARYGFDAGAILGQPLVRLFALAEDDDGSFPILGAVAAQMRFDAQEAELRGTGRRVLLSAEPQIDARGRFAGFTGGVAMLGAPAPATTEGAEPAPIMAAGFGEQLDRSLRRPLERIISSASGMSAGVDGPIAERYSGYANDIASAGRHLLGLVDDLVDLEAVERHDFTVAAEPLDLADAARRAAGLLSVRAAERSVRIDRPAFDESAPATGDFRRAVQVLVNLIGNAVRYSPRGGSVWVRVTQDDTHACVIVADQGKGIADTDQAMIFEKFGRVDTSEAGGSGLGLYISRRLARAMGGDITVDSAPGAGARFVFTLPLG</sequence>
<dbReference type="PANTHER" id="PTHR43711">
    <property type="entry name" value="TWO-COMPONENT HISTIDINE KINASE"/>
    <property type="match status" value="1"/>
</dbReference>
<dbReference type="InterPro" id="IPR005467">
    <property type="entry name" value="His_kinase_dom"/>
</dbReference>
<gene>
    <name evidence="7" type="ORF">ACFSC3_15255</name>
</gene>
<evidence type="ECO:0000259" key="6">
    <source>
        <dbReference type="PROSITE" id="PS50109"/>
    </source>
</evidence>
<keyword evidence="8" id="KW-1185">Reference proteome</keyword>
<protein>
    <recommendedName>
        <fullName evidence="2">histidine kinase</fullName>
        <ecNumber evidence="2">2.7.13.3</ecNumber>
    </recommendedName>
</protein>
<dbReference type="Gene3D" id="3.30.565.10">
    <property type="entry name" value="Histidine kinase-like ATPase, C-terminal domain"/>
    <property type="match status" value="1"/>
</dbReference>
<dbReference type="EMBL" id="JBHUFC010000006">
    <property type="protein sequence ID" value="MFD1788922.1"/>
    <property type="molecule type" value="Genomic_DNA"/>
</dbReference>
<dbReference type="InterPro" id="IPR036890">
    <property type="entry name" value="HATPase_C_sf"/>
</dbReference>
<evidence type="ECO:0000313" key="7">
    <source>
        <dbReference type="EMBL" id="MFD1788922.1"/>
    </source>
</evidence>
<proteinExistence type="predicted"/>
<evidence type="ECO:0000256" key="2">
    <source>
        <dbReference type="ARBA" id="ARBA00012438"/>
    </source>
</evidence>
<dbReference type="RefSeq" id="WP_380941293.1">
    <property type="nucleotide sequence ID" value="NZ_JBHUFC010000006.1"/>
</dbReference>
<organism evidence="7 8">
    <name type="scientific">Sphingomonas floccifaciens</name>
    <dbReference type="NCBI Taxonomy" id="1844115"/>
    <lineage>
        <taxon>Bacteria</taxon>
        <taxon>Pseudomonadati</taxon>
        <taxon>Pseudomonadota</taxon>
        <taxon>Alphaproteobacteria</taxon>
        <taxon>Sphingomonadales</taxon>
        <taxon>Sphingomonadaceae</taxon>
        <taxon>Sphingomonas</taxon>
    </lineage>
</organism>
<evidence type="ECO:0000256" key="3">
    <source>
        <dbReference type="ARBA" id="ARBA00022679"/>
    </source>
</evidence>
<dbReference type="Pfam" id="PF02518">
    <property type="entry name" value="HATPase_c"/>
    <property type="match status" value="1"/>
</dbReference>